<evidence type="ECO:0000313" key="3">
    <source>
        <dbReference type="EMBL" id="TVY05644.1"/>
    </source>
</evidence>
<dbReference type="CDD" id="cd03808">
    <property type="entry name" value="GT4_CapM-like"/>
    <property type="match status" value="1"/>
</dbReference>
<dbReference type="InterPro" id="IPR028098">
    <property type="entry name" value="Glyco_trans_4-like_N"/>
</dbReference>
<dbReference type="PANTHER" id="PTHR45947:SF3">
    <property type="entry name" value="SULFOQUINOVOSYL TRANSFERASE SQD2"/>
    <property type="match status" value="1"/>
</dbReference>
<feature type="domain" description="Glycosyl transferase family 1" evidence="1">
    <location>
        <begin position="187"/>
        <end position="348"/>
    </location>
</feature>
<dbReference type="InterPro" id="IPR001296">
    <property type="entry name" value="Glyco_trans_1"/>
</dbReference>
<accession>A0A559K0G4</accession>
<evidence type="ECO:0000259" key="2">
    <source>
        <dbReference type="Pfam" id="PF13477"/>
    </source>
</evidence>
<dbReference type="EMBL" id="VNJI01000054">
    <property type="protein sequence ID" value="TVY05644.1"/>
    <property type="molecule type" value="Genomic_DNA"/>
</dbReference>
<dbReference type="Gene3D" id="3.40.50.2000">
    <property type="entry name" value="Glycogen Phosphorylase B"/>
    <property type="match status" value="2"/>
</dbReference>
<organism evidence="3 4">
    <name type="scientific">Paenibacillus cremeus</name>
    <dbReference type="NCBI Taxonomy" id="2163881"/>
    <lineage>
        <taxon>Bacteria</taxon>
        <taxon>Bacillati</taxon>
        <taxon>Bacillota</taxon>
        <taxon>Bacilli</taxon>
        <taxon>Bacillales</taxon>
        <taxon>Paenibacillaceae</taxon>
        <taxon>Paenibacillus</taxon>
    </lineage>
</organism>
<name>A0A559K0G4_9BACL</name>
<keyword evidence="3" id="KW-0808">Transferase</keyword>
<dbReference type="AlphaFoldDB" id="A0A559K0G4"/>
<dbReference type="Pfam" id="PF13477">
    <property type="entry name" value="Glyco_trans_4_2"/>
    <property type="match status" value="1"/>
</dbReference>
<proteinExistence type="predicted"/>
<dbReference type="InterPro" id="IPR050194">
    <property type="entry name" value="Glycosyltransferase_grp1"/>
</dbReference>
<protein>
    <submittedName>
        <fullName evidence="3">Glycosyltransferase family 4 protein</fullName>
    </submittedName>
</protein>
<keyword evidence="4" id="KW-1185">Reference proteome</keyword>
<comment type="caution">
    <text evidence="3">The sequence shown here is derived from an EMBL/GenBank/DDBJ whole genome shotgun (WGS) entry which is preliminary data.</text>
</comment>
<feature type="domain" description="Glycosyltransferase subfamily 4-like N-terminal" evidence="2">
    <location>
        <begin position="4"/>
        <end position="146"/>
    </location>
</feature>
<dbReference type="SUPFAM" id="SSF53756">
    <property type="entry name" value="UDP-Glycosyltransferase/glycogen phosphorylase"/>
    <property type="match status" value="1"/>
</dbReference>
<evidence type="ECO:0000259" key="1">
    <source>
        <dbReference type="Pfam" id="PF00534"/>
    </source>
</evidence>
<dbReference type="PANTHER" id="PTHR45947">
    <property type="entry name" value="SULFOQUINOVOSYL TRANSFERASE SQD2"/>
    <property type="match status" value="1"/>
</dbReference>
<dbReference type="RefSeq" id="WP_144853834.1">
    <property type="nucleotide sequence ID" value="NZ_VNJI01000054.1"/>
</dbReference>
<gene>
    <name evidence="3" type="ORF">FPZ49_29150</name>
</gene>
<sequence length="388" mass="44369">MSPKILFVATVDYHFKAFHLPYLEWLQQQGWEVHVAAKGNMELPYVDRKYDLPIERSPFRKENINAYRELKSIMDSNKYEIVHCHTPVGGVLTRLAARKARKQGTKVIYTAHGFHFCKGAPLINWVTYYPIERLLSHLTDCLITINEEDYQLAVKHKFNAGRIEHVHGIGVDTERFTTVGKTRKHELRLKAGYKQDQILMFYAAEFNKNKNQQLLIRALAKIKDEVPQARLLLAGEGHLKADCIELANQLGISGMVDFLGYRNDIDELLPLSDIAVASSLREGLPVNILEAMSCELPVVATMNRGHSELIRDMENGFVVSHKDYHLYATQLLKLCLSTSLRKNMGIASANMVNKYSLFEVKIKLGEIYSQYMSGERDESKSEYRSAYI</sequence>
<reference evidence="3 4" key="1">
    <citation type="submission" date="2019-07" db="EMBL/GenBank/DDBJ databases">
        <authorList>
            <person name="Kim J."/>
        </authorList>
    </citation>
    <scope>NUCLEOTIDE SEQUENCE [LARGE SCALE GENOMIC DNA]</scope>
    <source>
        <strain evidence="3 4">JC52</strain>
    </source>
</reference>
<evidence type="ECO:0000313" key="4">
    <source>
        <dbReference type="Proteomes" id="UP000317036"/>
    </source>
</evidence>
<dbReference type="GO" id="GO:0016757">
    <property type="term" value="F:glycosyltransferase activity"/>
    <property type="evidence" value="ECO:0007669"/>
    <property type="project" value="InterPro"/>
</dbReference>
<dbReference type="Proteomes" id="UP000317036">
    <property type="component" value="Unassembled WGS sequence"/>
</dbReference>
<dbReference type="OrthoDB" id="9806653at2"/>
<dbReference type="Pfam" id="PF00534">
    <property type="entry name" value="Glycos_transf_1"/>
    <property type="match status" value="1"/>
</dbReference>